<gene>
    <name evidence="6" type="ORF">E6K76_06395</name>
</gene>
<dbReference type="AlphaFoldDB" id="A0A538T5R0"/>
<proteinExistence type="inferred from homology"/>
<comment type="similarity">
    <text evidence="1">Belongs to the glycosyltransferase group 1 family. Glycosyltransferase 4 subfamily.</text>
</comment>
<dbReference type="Proteomes" id="UP000316852">
    <property type="component" value="Unassembled WGS sequence"/>
</dbReference>
<feature type="domain" description="Glycosyltransferase subfamily 4-like N-terminal" evidence="5">
    <location>
        <begin position="14"/>
        <end position="165"/>
    </location>
</feature>
<organism evidence="6 7">
    <name type="scientific">Eiseniibacteriota bacterium</name>
    <dbReference type="NCBI Taxonomy" id="2212470"/>
    <lineage>
        <taxon>Bacteria</taxon>
        <taxon>Candidatus Eiseniibacteriota</taxon>
    </lineage>
</organism>
<dbReference type="SUPFAM" id="SSF53756">
    <property type="entry name" value="UDP-Glycosyltransferase/glycogen phosphorylase"/>
    <property type="match status" value="1"/>
</dbReference>
<keyword evidence="3 6" id="KW-0808">Transferase</keyword>
<dbReference type="EMBL" id="VBOW01000027">
    <property type="protein sequence ID" value="TMQ58976.1"/>
    <property type="molecule type" value="Genomic_DNA"/>
</dbReference>
<dbReference type="InterPro" id="IPR001296">
    <property type="entry name" value="Glyco_trans_1"/>
</dbReference>
<dbReference type="InterPro" id="IPR028098">
    <property type="entry name" value="Glyco_trans_4-like_N"/>
</dbReference>
<evidence type="ECO:0000313" key="6">
    <source>
        <dbReference type="EMBL" id="TMQ58976.1"/>
    </source>
</evidence>
<sequence>MIRILHVDSERPWRGGQQQVLLLMGRQRARGDDPRLVAPRGSALAERASNEGFAVHRLGMRGAWDLPTVFALAKLMRDTRPDVVHWHAARAHAVGAMAALVAPGPARVLSRRVQFPVRRSFGSRLLYALPVERIAAISLAVRDSLVRSGVDAGLIRVVPSGIDLAAFSGSSDRDLVRRRLGAADQDVVAVNASALAVGKGQSDLLQAAARSVRRVPSLKIWIVGEGPLERRLRNEQRALGLEGSVAFLGFRTDVLELLRAADFFCLPSLSEGLGTSILEAMAAGLPVVATRTGGVPEIVEEGRTGILVPPSDPAALAEAMVDLASRPALRASMGALGRERAERFSVDQTADMTYQVYRSALAARRRLTV</sequence>
<protein>
    <submittedName>
        <fullName evidence="6">Glycosyltransferase</fullName>
    </submittedName>
</protein>
<dbReference type="GO" id="GO:0016757">
    <property type="term" value="F:glycosyltransferase activity"/>
    <property type="evidence" value="ECO:0007669"/>
    <property type="project" value="UniProtKB-KW"/>
</dbReference>
<reference evidence="6 7" key="1">
    <citation type="journal article" date="2019" name="Nat. Microbiol.">
        <title>Mediterranean grassland soil C-N compound turnover is dependent on rainfall and depth, and is mediated by genomically divergent microorganisms.</title>
        <authorList>
            <person name="Diamond S."/>
            <person name="Andeer P.F."/>
            <person name="Li Z."/>
            <person name="Crits-Christoph A."/>
            <person name="Burstein D."/>
            <person name="Anantharaman K."/>
            <person name="Lane K.R."/>
            <person name="Thomas B.C."/>
            <person name="Pan C."/>
            <person name="Northen T.R."/>
            <person name="Banfield J.F."/>
        </authorList>
    </citation>
    <scope>NUCLEOTIDE SEQUENCE [LARGE SCALE GENOMIC DNA]</scope>
    <source>
        <strain evidence="6">WS_6</strain>
    </source>
</reference>
<keyword evidence="2" id="KW-0328">Glycosyltransferase</keyword>
<name>A0A538T5R0_UNCEI</name>
<dbReference type="Pfam" id="PF00534">
    <property type="entry name" value="Glycos_transf_1"/>
    <property type="match status" value="1"/>
</dbReference>
<evidence type="ECO:0000313" key="7">
    <source>
        <dbReference type="Proteomes" id="UP000316852"/>
    </source>
</evidence>
<dbReference type="Pfam" id="PF13439">
    <property type="entry name" value="Glyco_transf_4"/>
    <property type="match status" value="1"/>
</dbReference>
<dbReference type="PANTHER" id="PTHR12526:SF640">
    <property type="entry name" value="COLANIC ACID BIOSYNTHESIS GLYCOSYLTRANSFERASE WCAL-RELATED"/>
    <property type="match status" value="1"/>
</dbReference>
<comment type="caution">
    <text evidence="6">The sequence shown here is derived from an EMBL/GenBank/DDBJ whole genome shotgun (WGS) entry which is preliminary data.</text>
</comment>
<dbReference type="Gene3D" id="3.40.50.2000">
    <property type="entry name" value="Glycogen Phosphorylase B"/>
    <property type="match status" value="2"/>
</dbReference>
<evidence type="ECO:0000259" key="5">
    <source>
        <dbReference type="Pfam" id="PF13439"/>
    </source>
</evidence>
<evidence type="ECO:0000256" key="2">
    <source>
        <dbReference type="ARBA" id="ARBA00022676"/>
    </source>
</evidence>
<evidence type="ECO:0000259" key="4">
    <source>
        <dbReference type="Pfam" id="PF00534"/>
    </source>
</evidence>
<dbReference type="PANTHER" id="PTHR12526">
    <property type="entry name" value="GLYCOSYLTRANSFERASE"/>
    <property type="match status" value="1"/>
</dbReference>
<accession>A0A538T5R0</accession>
<evidence type="ECO:0000256" key="1">
    <source>
        <dbReference type="ARBA" id="ARBA00009481"/>
    </source>
</evidence>
<feature type="domain" description="Glycosyl transferase family 1" evidence="4">
    <location>
        <begin position="173"/>
        <end position="339"/>
    </location>
</feature>
<evidence type="ECO:0000256" key="3">
    <source>
        <dbReference type="ARBA" id="ARBA00022679"/>
    </source>
</evidence>